<protein>
    <submittedName>
        <fullName evidence="1">Uncharacterized protein</fullName>
    </submittedName>
</protein>
<keyword evidence="2" id="KW-1185">Reference proteome</keyword>
<proteinExistence type="predicted"/>
<dbReference type="AlphaFoldDB" id="A0AAD9W7K9"/>
<dbReference type="EMBL" id="JAUJFL010000002">
    <property type="protein sequence ID" value="KAK2611635.1"/>
    <property type="molecule type" value="Genomic_DNA"/>
</dbReference>
<sequence>MDPPHQSNDINMWQSESSLGHRVSSPAIEFLPLNEKQNKHEAAVLRGRAEFEGWPEEKLTAALVNLAEMNKLLSDSAALPPNAQELVDLRRKAKSEGWSEAKLTTALIDFTKNNEPSEAEAVPVNKQIPSTTVVLEEALRWQKRQETTRITRQAENEGWSDEKTLAALRLRNSVHHELKGSVLWALKFGW</sequence>
<organism evidence="1 2">
    <name type="scientific">Phomopsis amygdali</name>
    <name type="common">Fusicoccum amygdali</name>
    <dbReference type="NCBI Taxonomy" id="1214568"/>
    <lineage>
        <taxon>Eukaryota</taxon>
        <taxon>Fungi</taxon>
        <taxon>Dikarya</taxon>
        <taxon>Ascomycota</taxon>
        <taxon>Pezizomycotina</taxon>
        <taxon>Sordariomycetes</taxon>
        <taxon>Sordariomycetidae</taxon>
        <taxon>Diaporthales</taxon>
        <taxon>Diaporthaceae</taxon>
        <taxon>Diaporthe</taxon>
    </lineage>
</organism>
<accession>A0AAD9W7K9</accession>
<name>A0AAD9W7K9_PHOAM</name>
<reference evidence="1" key="1">
    <citation type="submission" date="2023-06" db="EMBL/GenBank/DDBJ databases">
        <authorList>
            <person name="Noh H."/>
        </authorList>
    </citation>
    <scope>NUCLEOTIDE SEQUENCE</scope>
    <source>
        <strain evidence="1">DUCC20226</strain>
    </source>
</reference>
<gene>
    <name evidence="1" type="ORF">N8I77_004965</name>
</gene>
<evidence type="ECO:0000313" key="2">
    <source>
        <dbReference type="Proteomes" id="UP001265746"/>
    </source>
</evidence>
<evidence type="ECO:0000313" key="1">
    <source>
        <dbReference type="EMBL" id="KAK2611635.1"/>
    </source>
</evidence>
<comment type="caution">
    <text evidence="1">The sequence shown here is derived from an EMBL/GenBank/DDBJ whole genome shotgun (WGS) entry which is preliminary data.</text>
</comment>
<dbReference type="Proteomes" id="UP001265746">
    <property type="component" value="Unassembled WGS sequence"/>
</dbReference>